<reference evidence="2" key="1">
    <citation type="submission" date="2014-04" db="EMBL/GenBank/DDBJ databases">
        <title>Evolutionary Origins and Diversification of the Mycorrhizal Mutualists.</title>
        <authorList>
            <consortium name="DOE Joint Genome Institute"/>
            <consortium name="Mycorrhizal Genomics Consortium"/>
            <person name="Kohler A."/>
            <person name="Kuo A."/>
            <person name="Nagy L.G."/>
            <person name="Floudas D."/>
            <person name="Copeland A."/>
            <person name="Barry K.W."/>
            <person name="Cichocki N."/>
            <person name="Veneault-Fourrey C."/>
            <person name="LaButti K."/>
            <person name="Lindquist E.A."/>
            <person name="Lipzen A."/>
            <person name="Lundell T."/>
            <person name="Morin E."/>
            <person name="Murat C."/>
            <person name="Riley R."/>
            <person name="Ohm R."/>
            <person name="Sun H."/>
            <person name="Tunlid A."/>
            <person name="Henrissat B."/>
            <person name="Grigoriev I.V."/>
            <person name="Hibbett D.S."/>
            <person name="Martin F."/>
        </authorList>
    </citation>
    <scope>NUCLEOTIDE SEQUENCE [LARGE SCALE GENOMIC DNA]</scope>
    <source>
        <strain evidence="2">FD-334 SS-4</strain>
    </source>
</reference>
<name>A0A0D2L804_HYPSF</name>
<feature type="non-terminal residue" evidence="1">
    <location>
        <position position="172"/>
    </location>
</feature>
<evidence type="ECO:0000313" key="2">
    <source>
        <dbReference type="Proteomes" id="UP000054270"/>
    </source>
</evidence>
<gene>
    <name evidence="1" type="ORF">HYPSUDRAFT_113014</name>
</gene>
<protein>
    <submittedName>
        <fullName evidence="1">Uncharacterized protein</fullName>
    </submittedName>
</protein>
<feature type="non-terminal residue" evidence="1">
    <location>
        <position position="1"/>
    </location>
</feature>
<keyword evidence="2" id="KW-1185">Reference proteome</keyword>
<proteinExistence type="predicted"/>
<dbReference type="OMA" id="AWYSFGF"/>
<dbReference type="STRING" id="945553.A0A0D2L804"/>
<dbReference type="EMBL" id="KN817544">
    <property type="protein sequence ID" value="KJA23317.1"/>
    <property type="molecule type" value="Genomic_DNA"/>
</dbReference>
<dbReference type="OrthoDB" id="4851849at2759"/>
<sequence>IPFGFCAYGRDVAGDLAGARLIILYHKLLEASSFAEFFAPYEASQLPALFTSKGLGDELHRDHPTVVDILKISPRPQPSVWFLRQFVFREVEVDEKNLCFLVPCCRVLADYGFMNSKTLVDFMDMCRMYKKLFADTTCDPLDLHRAFIAGKLYAYVRKFVKFPEKERYRRLL</sequence>
<accession>A0A0D2L804</accession>
<organism evidence="1 2">
    <name type="scientific">Hypholoma sublateritium (strain FD-334 SS-4)</name>
    <dbReference type="NCBI Taxonomy" id="945553"/>
    <lineage>
        <taxon>Eukaryota</taxon>
        <taxon>Fungi</taxon>
        <taxon>Dikarya</taxon>
        <taxon>Basidiomycota</taxon>
        <taxon>Agaricomycotina</taxon>
        <taxon>Agaricomycetes</taxon>
        <taxon>Agaricomycetidae</taxon>
        <taxon>Agaricales</taxon>
        <taxon>Agaricineae</taxon>
        <taxon>Strophariaceae</taxon>
        <taxon>Hypholoma</taxon>
    </lineage>
</organism>
<dbReference type="AlphaFoldDB" id="A0A0D2L804"/>
<dbReference type="Proteomes" id="UP000054270">
    <property type="component" value="Unassembled WGS sequence"/>
</dbReference>
<evidence type="ECO:0000313" key="1">
    <source>
        <dbReference type="EMBL" id="KJA23317.1"/>
    </source>
</evidence>